<evidence type="ECO:0000256" key="1">
    <source>
        <dbReference type="SAM" id="Phobius"/>
    </source>
</evidence>
<comment type="caution">
    <text evidence="2">The sequence shown here is derived from an EMBL/GenBank/DDBJ whole genome shotgun (WGS) entry which is preliminary data.</text>
</comment>
<keyword evidence="1" id="KW-0812">Transmembrane</keyword>
<organism evidence="2 3">
    <name type="scientific">Tenacibaculum geojense</name>
    <dbReference type="NCBI Taxonomy" id="915352"/>
    <lineage>
        <taxon>Bacteria</taxon>
        <taxon>Pseudomonadati</taxon>
        <taxon>Bacteroidota</taxon>
        <taxon>Flavobacteriia</taxon>
        <taxon>Flavobacteriales</taxon>
        <taxon>Flavobacteriaceae</taxon>
        <taxon>Tenacibaculum</taxon>
    </lineage>
</organism>
<accession>A0ABW3JR54</accession>
<dbReference type="Proteomes" id="UP001597062">
    <property type="component" value="Unassembled WGS sequence"/>
</dbReference>
<feature type="transmembrane region" description="Helical" evidence="1">
    <location>
        <begin position="37"/>
        <end position="54"/>
    </location>
</feature>
<dbReference type="RefSeq" id="WP_386106632.1">
    <property type="nucleotide sequence ID" value="NZ_JBHTJR010000040.1"/>
</dbReference>
<name>A0ABW3JR54_9FLAO</name>
<evidence type="ECO:0000313" key="3">
    <source>
        <dbReference type="Proteomes" id="UP001597062"/>
    </source>
</evidence>
<evidence type="ECO:0000313" key="2">
    <source>
        <dbReference type="EMBL" id="MFD0992895.1"/>
    </source>
</evidence>
<keyword evidence="1" id="KW-0472">Membrane</keyword>
<gene>
    <name evidence="2" type="ORF">ACFQ1U_06730</name>
</gene>
<keyword evidence="3" id="KW-1185">Reference proteome</keyword>
<dbReference type="EMBL" id="JBHTJR010000040">
    <property type="protein sequence ID" value="MFD0992895.1"/>
    <property type="molecule type" value="Genomic_DNA"/>
</dbReference>
<protein>
    <submittedName>
        <fullName evidence="2">Uncharacterized protein</fullName>
    </submittedName>
</protein>
<sequence>MLRLSAQSERIRFPTPALIIAEAVVTNLRKLMKKNRNLILTSILIIGILSFYSFKNYAEKVKDEHCLTTQISSKIFDFNTFDLKVDSSLILSDFIVVNQNSGKTIFADGKNRKGIKNEYGHCTFELYWKGKKVYEFGHFKMNNWNTNKYELNIRMENNELKPSLEIYGPDNKKADLYFKKITE</sequence>
<proteinExistence type="predicted"/>
<reference evidence="3" key="1">
    <citation type="journal article" date="2019" name="Int. J. Syst. Evol. Microbiol.">
        <title>The Global Catalogue of Microorganisms (GCM) 10K type strain sequencing project: providing services to taxonomists for standard genome sequencing and annotation.</title>
        <authorList>
            <consortium name="The Broad Institute Genomics Platform"/>
            <consortium name="The Broad Institute Genome Sequencing Center for Infectious Disease"/>
            <person name="Wu L."/>
            <person name="Ma J."/>
        </authorList>
    </citation>
    <scope>NUCLEOTIDE SEQUENCE [LARGE SCALE GENOMIC DNA]</scope>
    <source>
        <strain evidence="3">CCUG 60527</strain>
    </source>
</reference>
<keyword evidence="1" id="KW-1133">Transmembrane helix</keyword>